<protein>
    <submittedName>
        <fullName evidence="1">Uncharacterized protein</fullName>
    </submittedName>
</protein>
<evidence type="ECO:0000313" key="1">
    <source>
        <dbReference type="EMBL" id="OBA21522.1"/>
    </source>
</evidence>
<proteinExistence type="predicted"/>
<dbReference type="AlphaFoldDB" id="A0A1A0HCC1"/>
<reference evidence="1 2" key="1">
    <citation type="submission" date="2016-05" db="EMBL/GenBank/DDBJ databases">
        <title>Comparative genomics of biotechnologically important yeasts.</title>
        <authorList>
            <consortium name="DOE Joint Genome Institute"/>
            <person name="Riley R."/>
            <person name="Haridas S."/>
            <person name="Wolfe K.H."/>
            <person name="Lopes M.R."/>
            <person name="Hittinger C.T."/>
            <person name="Goker M."/>
            <person name="Salamov A."/>
            <person name="Wisecaver J."/>
            <person name="Long T.M."/>
            <person name="Aerts A.L."/>
            <person name="Barry K."/>
            <person name="Choi C."/>
            <person name="Clum A."/>
            <person name="Coughlan A.Y."/>
            <person name="Deshpande S."/>
            <person name="Douglass A.P."/>
            <person name="Hanson S.J."/>
            <person name="Klenk H.-P."/>
            <person name="LaButti K."/>
            <person name="Lapidus A."/>
            <person name="Lindquist E."/>
            <person name="Lipzen A."/>
            <person name="Meier-kolthoff J.P."/>
            <person name="Ohm R.A."/>
            <person name="Otillar R.P."/>
            <person name="Pangilinan J."/>
            <person name="Peng Y."/>
            <person name="Rokas A."/>
            <person name="Rosa C.A."/>
            <person name="Scheuner C."/>
            <person name="Sibirny A.A."/>
            <person name="Slot J.C."/>
            <person name="Stielow J.B."/>
            <person name="Sun H."/>
            <person name="Kurtzman C.P."/>
            <person name="Blackwell M."/>
            <person name="Grigoriev I.V."/>
            <person name="Jeffries T.W."/>
        </authorList>
    </citation>
    <scope>NUCLEOTIDE SEQUENCE [LARGE SCALE GENOMIC DNA]</scope>
    <source>
        <strain evidence="1 2">NRRL YB-4993</strain>
    </source>
</reference>
<organism evidence="1 2">
    <name type="scientific">Metschnikowia bicuspidata var. bicuspidata NRRL YB-4993</name>
    <dbReference type="NCBI Taxonomy" id="869754"/>
    <lineage>
        <taxon>Eukaryota</taxon>
        <taxon>Fungi</taxon>
        <taxon>Dikarya</taxon>
        <taxon>Ascomycota</taxon>
        <taxon>Saccharomycotina</taxon>
        <taxon>Pichiomycetes</taxon>
        <taxon>Metschnikowiaceae</taxon>
        <taxon>Metschnikowia</taxon>
    </lineage>
</organism>
<comment type="caution">
    <text evidence="1">The sequence shown here is derived from an EMBL/GenBank/DDBJ whole genome shotgun (WGS) entry which is preliminary data.</text>
</comment>
<evidence type="ECO:0000313" key="2">
    <source>
        <dbReference type="Proteomes" id="UP000092555"/>
    </source>
</evidence>
<dbReference type="GeneID" id="30028943"/>
<dbReference type="EMBL" id="LXTC01000003">
    <property type="protein sequence ID" value="OBA21522.1"/>
    <property type="molecule type" value="Genomic_DNA"/>
</dbReference>
<name>A0A1A0HCC1_9ASCO</name>
<sequence length="81" mass="9293">MFVCFHFRLFSFPLVFHFRLFFISLILVISVSTRRAAPWGDEAPKQKTKKQPRTTVIEVENPLMAKRPLALATGVLRQGSC</sequence>
<accession>A0A1A0HCC1</accession>
<gene>
    <name evidence="1" type="ORF">METBIDRAFT_32033</name>
</gene>
<keyword evidence="2" id="KW-1185">Reference proteome</keyword>
<dbReference type="Proteomes" id="UP000092555">
    <property type="component" value="Unassembled WGS sequence"/>
</dbReference>
<dbReference type="RefSeq" id="XP_018712032.1">
    <property type="nucleotide sequence ID" value="XM_018855967.1"/>
</dbReference>